<evidence type="ECO:0000313" key="3">
    <source>
        <dbReference type="Proteomes" id="UP001529369"/>
    </source>
</evidence>
<name>A0ABT8A2W8_9PROT</name>
<protein>
    <recommendedName>
        <fullName evidence="4">FUSC family protein</fullName>
    </recommendedName>
</protein>
<proteinExistence type="predicted"/>
<keyword evidence="1" id="KW-1133">Transmembrane helix</keyword>
<dbReference type="EMBL" id="JAUFPN010000059">
    <property type="protein sequence ID" value="MDN3564072.1"/>
    <property type="molecule type" value="Genomic_DNA"/>
</dbReference>
<evidence type="ECO:0008006" key="4">
    <source>
        <dbReference type="Google" id="ProtNLM"/>
    </source>
</evidence>
<evidence type="ECO:0000313" key="2">
    <source>
        <dbReference type="EMBL" id="MDN3564072.1"/>
    </source>
</evidence>
<sequence>MVAEVARGALGAWVGLRTRWRGLALPVFASPLLPAALLFAIGDDDRAALGAVLGFGASLLAARVLRRGRTGDARRASFLMAAGTGLAASLAGDMGSVMPFVFGAGALFGTRMMYQALPEVAPPPPPPKPEPVAVPAAPDRAAGVVAESRARLARIEAVAERRADPRLRGVASAMEGVLDDLTQHPDRLPQARRFLAVHLDGLERITARLEAGAAAPEGLPPLLDELTRTAGELRERLSREESAALEIQVKVLSDRLREEGYR</sequence>
<dbReference type="Proteomes" id="UP001529369">
    <property type="component" value="Unassembled WGS sequence"/>
</dbReference>
<dbReference type="RefSeq" id="WP_290315861.1">
    <property type="nucleotide sequence ID" value="NZ_JAUFPN010000059.1"/>
</dbReference>
<gene>
    <name evidence="2" type="ORF">QWZ14_06730</name>
</gene>
<keyword evidence="1" id="KW-0812">Transmembrane</keyword>
<keyword evidence="1" id="KW-0472">Membrane</keyword>
<comment type="caution">
    <text evidence="2">The sequence shown here is derived from an EMBL/GenBank/DDBJ whole genome shotgun (WGS) entry which is preliminary data.</text>
</comment>
<organism evidence="2 3">
    <name type="scientific">Paeniroseomonas aquatica</name>
    <dbReference type="NCBI Taxonomy" id="373043"/>
    <lineage>
        <taxon>Bacteria</taxon>
        <taxon>Pseudomonadati</taxon>
        <taxon>Pseudomonadota</taxon>
        <taxon>Alphaproteobacteria</taxon>
        <taxon>Acetobacterales</taxon>
        <taxon>Acetobacteraceae</taxon>
        <taxon>Paeniroseomonas</taxon>
    </lineage>
</organism>
<keyword evidence="3" id="KW-1185">Reference proteome</keyword>
<feature type="transmembrane region" description="Helical" evidence="1">
    <location>
        <begin position="47"/>
        <end position="65"/>
    </location>
</feature>
<feature type="transmembrane region" description="Helical" evidence="1">
    <location>
        <begin position="23"/>
        <end position="41"/>
    </location>
</feature>
<accession>A0ABT8A2W8</accession>
<reference evidence="3" key="1">
    <citation type="journal article" date="2019" name="Int. J. Syst. Evol. Microbiol.">
        <title>The Global Catalogue of Microorganisms (GCM) 10K type strain sequencing project: providing services to taxonomists for standard genome sequencing and annotation.</title>
        <authorList>
            <consortium name="The Broad Institute Genomics Platform"/>
            <consortium name="The Broad Institute Genome Sequencing Center for Infectious Disease"/>
            <person name="Wu L."/>
            <person name="Ma J."/>
        </authorList>
    </citation>
    <scope>NUCLEOTIDE SEQUENCE [LARGE SCALE GENOMIC DNA]</scope>
    <source>
        <strain evidence="3">CECT 7131</strain>
    </source>
</reference>
<feature type="transmembrane region" description="Helical" evidence="1">
    <location>
        <begin position="77"/>
        <end position="102"/>
    </location>
</feature>
<evidence type="ECO:0000256" key="1">
    <source>
        <dbReference type="SAM" id="Phobius"/>
    </source>
</evidence>